<dbReference type="SUPFAM" id="SSF158702">
    <property type="entry name" value="Sec63 N-terminal domain-like"/>
    <property type="match status" value="1"/>
</dbReference>
<keyword evidence="5" id="KW-1133">Transmembrane helix</keyword>
<keyword evidence="3" id="KW-0812">Transmembrane</keyword>
<dbReference type="Pfam" id="PF02889">
    <property type="entry name" value="Sec63"/>
    <property type="match status" value="1"/>
</dbReference>
<dbReference type="Proteomes" id="UP000026960">
    <property type="component" value="Chromosome 2"/>
</dbReference>
<dbReference type="Gene3D" id="2.60.40.150">
    <property type="entry name" value="C2 domain"/>
    <property type="match status" value="2"/>
</dbReference>
<dbReference type="PANTHER" id="PTHR24298:SF80">
    <property type="entry name" value="OS02G0108800 PROTEIN"/>
    <property type="match status" value="1"/>
</dbReference>
<reference evidence="13" key="2">
    <citation type="submission" date="2015-03" db="UniProtKB">
        <authorList>
            <consortium name="EnsemblPlants"/>
        </authorList>
    </citation>
    <scope>IDENTIFICATION</scope>
</reference>
<feature type="region of interest" description="Disordered" evidence="11">
    <location>
        <begin position="16"/>
        <end position="61"/>
    </location>
</feature>
<dbReference type="InterPro" id="IPR014756">
    <property type="entry name" value="Ig_E-set"/>
</dbReference>
<dbReference type="EnsemblPlants" id="OBART02G00700.1">
    <property type="protein sequence ID" value="OBART02G00700.1"/>
    <property type="gene ID" value="OBART02G00700"/>
</dbReference>
<dbReference type="SUPFAM" id="SSF48264">
    <property type="entry name" value="Cytochrome P450"/>
    <property type="match status" value="1"/>
</dbReference>
<keyword evidence="14" id="KW-1185">Reference proteome</keyword>
<comment type="cofactor">
    <cofactor evidence="10">
        <name>heme</name>
        <dbReference type="ChEBI" id="CHEBI:30413"/>
    </cofactor>
</comment>
<evidence type="ECO:0000256" key="5">
    <source>
        <dbReference type="ARBA" id="ARBA00022989"/>
    </source>
</evidence>
<dbReference type="STRING" id="65489.A0A0D3EZM6"/>
<dbReference type="InterPro" id="IPR001128">
    <property type="entry name" value="Cyt_P450"/>
</dbReference>
<dbReference type="GO" id="GO:0016020">
    <property type="term" value="C:membrane"/>
    <property type="evidence" value="ECO:0007669"/>
    <property type="project" value="UniProtKB-SubCell"/>
</dbReference>
<dbReference type="Gene3D" id="1.10.150.20">
    <property type="entry name" value="5' to 3' exonuclease, C-terminal subdomain"/>
    <property type="match status" value="1"/>
</dbReference>
<dbReference type="Pfam" id="PF00067">
    <property type="entry name" value="p450"/>
    <property type="match status" value="1"/>
</dbReference>
<keyword evidence="2 10" id="KW-0349">Heme</keyword>
<evidence type="ECO:0000313" key="13">
    <source>
        <dbReference type="EnsemblPlants" id="OBART02G00700.1"/>
    </source>
</evidence>
<dbReference type="eggNOG" id="KOG0951">
    <property type="taxonomic scope" value="Eukaryota"/>
</dbReference>
<evidence type="ECO:0000256" key="10">
    <source>
        <dbReference type="PIRSR" id="PIRSR602401-1"/>
    </source>
</evidence>
<evidence type="ECO:0000256" key="2">
    <source>
        <dbReference type="ARBA" id="ARBA00022617"/>
    </source>
</evidence>
<dbReference type="InterPro" id="IPR012871">
    <property type="entry name" value="DUF1668_ORYSA"/>
</dbReference>
<evidence type="ECO:0000259" key="12">
    <source>
        <dbReference type="SMART" id="SM00973"/>
    </source>
</evidence>
<feature type="binding site" description="axial binding residue" evidence="10">
    <location>
        <position position="1094"/>
    </location>
    <ligand>
        <name>heme</name>
        <dbReference type="ChEBI" id="CHEBI:30413"/>
    </ligand>
    <ligandPart>
        <name>Fe</name>
        <dbReference type="ChEBI" id="CHEBI:18248"/>
    </ligandPart>
</feature>
<proteinExistence type="predicted"/>
<dbReference type="PROSITE" id="PS00086">
    <property type="entry name" value="CYTOCHROME_P450"/>
    <property type="match status" value="1"/>
</dbReference>
<dbReference type="InterPro" id="IPR004179">
    <property type="entry name" value="Sec63-dom"/>
</dbReference>
<feature type="compositionally biased region" description="Basic and acidic residues" evidence="11">
    <location>
        <begin position="42"/>
        <end position="61"/>
    </location>
</feature>
<accession>A0A0D3EZM6</accession>
<protein>
    <recommendedName>
        <fullName evidence="12">SEC63 domain-containing protein</fullName>
    </recommendedName>
</protein>
<dbReference type="Gene3D" id="1.10.630.10">
    <property type="entry name" value="Cytochrome P450"/>
    <property type="match status" value="1"/>
</dbReference>
<evidence type="ECO:0000256" key="11">
    <source>
        <dbReference type="SAM" id="MobiDB-lite"/>
    </source>
</evidence>
<comment type="subcellular location">
    <subcellularLocation>
        <location evidence="1">Membrane</location>
        <topology evidence="1">Single-pass membrane protein</topology>
    </subcellularLocation>
</comment>
<evidence type="ECO:0000256" key="3">
    <source>
        <dbReference type="ARBA" id="ARBA00022692"/>
    </source>
</evidence>
<dbReference type="InterPro" id="IPR002401">
    <property type="entry name" value="Cyt_P450_E_grp-I"/>
</dbReference>
<dbReference type="FunFam" id="1.10.150.20:FF:000013">
    <property type="entry name" value="U5 small nuclear ribonucleoprotein kDa helicase"/>
    <property type="match status" value="1"/>
</dbReference>
<name>A0A0D3EZM6_9ORYZ</name>
<evidence type="ECO:0000256" key="1">
    <source>
        <dbReference type="ARBA" id="ARBA00004167"/>
    </source>
</evidence>
<dbReference type="SUPFAM" id="SSF81296">
    <property type="entry name" value="E set domains"/>
    <property type="match status" value="1"/>
</dbReference>
<dbReference type="GO" id="GO:0020037">
    <property type="term" value="F:heme binding"/>
    <property type="evidence" value="ECO:0007669"/>
    <property type="project" value="InterPro"/>
</dbReference>
<keyword evidence="9" id="KW-0472">Membrane</keyword>
<evidence type="ECO:0000256" key="4">
    <source>
        <dbReference type="ARBA" id="ARBA00022723"/>
    </source>
</evidence>
<keyword evidence="6" id="KW-0560">Oxidoreductase</keyword>
<dbReference type="Gene3D" id="1.10.3380.10">
    <property type="entry name" value="Sec63 N-terminal domain-like domain"/>
    <property type="match status" value="1"/>
</dbReference>
<keyword evidence="7 10" id="KW-0408">Iron</keyword>
<dbReference type="PRINTS" id="PR00385">
    <property type="entry name" value="P450"/>
</dbReference>
<keyword evidence="8" id="KW-0503">Monooxygenase</keyword>
<feature type="domain" description="SEC63" evidence="12">
    <location>
        <begin position="367"/>
        <end position="629"/>
    </location>
</feature>
<evidence type="ECO:0000256" key="6">
    <source>
        <dbReference type="ARBA" id="ARBA00023002"/>
    </source>
</evidence>
<dbReference type="Gramene" id="OBART02G00700.1">
    <property type="protein sequence ID" value="OBART02G00700.1"/>
    <property type="gene ID" value="OBART02G00700"/>
</dbReference>
<evidence type="ECO:0000256" key="9">
    <source>
        <dbReference type="ARBA" id="ARBA00023136"/>
    </source>
</evidence>
<dbReference type="eggNOG" id="KOG0156">
    <property type="taxonomic scope" value="Eukaryota"/>
</dbReference>
<dbReference type="HOGENOM" id="CLU_004215_0_0_1"/>
<evidence type="ECO:0000313" key="14">
    <source>
        <dbReference type="Proteomes" id="UP000026960"/>
    </source>
</evidence>
<keyword evidence="4 10" id="KW-0479">Metal-binding</keyword>
<evidence type="ECO:0000256" key="8">
    <source>
        <dbReference type="ARBA" id="ARBA00023033"/>
    </source>
</evidence>
<dbReference type="CDD" id="cd11075">
    <property type="entry name" value="CYP77_89"/>
    <property type="match status" value="1"/>
</dbReference>
<dbReference type="SMART" id="SM00973">
    <property type="entry name" value="Sec63"/>
    <property type="match status" value="1"/>
</dbReference>
<dbReference type="InterPro" id="IPR035892">
    <property type="entry name" value="C2_domain_sf"/>
</dbReference>
<dbReference type="GO" id="GO:0016709">
    <property type="term" value="F:oxidoreductase activity, acting on paired donors, with incorporation or reduction of molecular oxygen, NAD(P)H as one donor, and incorporation of one atom of oxygen"/>
    <property type="evidence" value="ECO:0007669"/>
    <property type="project" value="TreeGrafter"/>
</dbReference>
<organism evidence="13">
    <name type="scientific">Oryza barthii</name>
    <dbReference type="NCBI Taxonomy" id="65489"/>
    <lineage>
        <taxon>Eukaryota</taxon>
        <taxon>Viridiplantae</taxon>
        <taxon>Streptophyta</taxon>
        <taxon>Embryophyta</taxon>
        <taxon>Tracheophyta</taxon>
        <taxon>Spermatophyta</taxon>
        <taxon>Magnoliopsida</taxon>
        <taxon>Liliopsida</taxon>
        <taxon>Poales</taxon>
        <taxon>Poaceae</taxon>
        <taxon>BOP clade</taxon>
        <taxon>Oryzoideae</taxon>
        <taxon>Oryzeae</taxon>
        <taxon>Oryzinae</taxon>
        <taxon>Oryza</taxon>
    </lineage>
</organism>
<evidence type="ECO:0000256" key="7">
    <source>
        <dbReference type="ARBA" id="ARBA00023004"/>
    </source>
</evidence>
<dbReference type="GO" id="GO:0005506">
    <property type="term" value="F:iron ion binding"/>
    <property type="evidence" value="ECO:0007669"/>
    <property type="project" value="InterPro"/>
</dbReference>
<reference evidence="13" key="1">
    <citation type="journal article" date="2009" name="Rice">
        <title>De Novo Next Generation Sequencing of Plant Genomes.</title>
        <authorList>
            <person name="Rounsley S."/>
            <person name="Marri P.R."/>
            <person name="Yu Y."/>
            <person name="He R."/>
            <person name="Sisneros N."/>
            <person name="Goicoechea J.L."/>
            <person name="Lee S.J."/>
            <person name="Angelova A."/>
            <person name="Kudrna D."/>
            <person name="Luo M."/>
            <person name="Affourtit J."/>
            <person name="Desany B."/>
            <person name="Knight J."/>
            <person name="Niazi F."/>
            <person name="Egholm M."/>
            <person name="Wing R.A."/>
        </authorList>
    </citation>
    <scope>NUCLEOTIDE SEQUENCE [LARGE SCALE GENOMIC DNA]</scope>
    <source>
        <strain evidence="13">cv. IRGC 105608</strain>
    </source>
</reference>
<dbReference type="PaxDb" id="65489-OBART02G00700.1"/>
<dbReference type="InterPro" id="IPR017972">
    <property type="entry name" value="Cyt_P450_CS"/>
</dbReference>
<dbReference type="FunFam" id="1.10.630.10:FF:000012">
    <property type="entry name" value="Cytochrome P450 family protein"/>
    <property type="match status" value="1"/>
</dbReference>
<dbReference type="InterPro" id="IPR036396">
    <property type="entry name" value="Cyt_P450_sf"/>
</dbReference>
<dbReference type="Pfam" id="PF07893">
    <property type="entry name" value="DUF1668"/>
    <property type="match status" value="3"/>
</dbReference>
<dbReference type="PRINTS" id="PR00463">
    <property type="entry name" value="EP450I"/>
</dbReference>
<dbReference type="PANTHER" id="PTHR24298">
    <property type="entry name" value="FLAVONOID 3'-MONOOXYGENASE-RELATED"/>
    <property type="match status" value="1"/>
</dbReference>
<sequence length="1505" mass="168192">MAVYICKLPNKKKEEKKEKLLPELRAPVPPAREISPAVPEIPPRRRDHAPPRRGDSAVRLSREDERDCILQKTMMRRFVNLVVDTAGVGADATACKLYRVAASALFSSPARRQAAAKELDPDDVDDAGGLPPPAITFHPSSLSGPGNVDFLHLPGDDSLLALDVDGRGLLYSAASAAVRYMPDPCKPKMEPISFTTAGDSCLYVIERVPFSGNPGCFEALTYGLLPDDDDSLSSRMGWYWRSLPPPPFAKVGYDGDIRRHRHRREYDITASAVVNETELWVTAHGAGTFSFDTQVGEWRGRGEWRMPFKGRGEYVEEHGKWFGLSSTPLQGLHLCSCDLSHLCCSYDVPVVRRWLDGLDRLPAAAPPKQSFLMEAYAVHLGSGRFCIARFMEEEEEEVEEEKDNISVHPFFHVAGVNNNKKKNDRFLLLTGVDVVACDDAVLVHKSIRYPFQNGDFAMVDVISSNGWLTLALNAMELSQMVTQGIWDRASVLLQLPHFTKELARRCQENEGRPIESIFDLAEMSIDEMRDLLQLSNPQLQDIIEFFKRFPNVDMAYEVTLERDMTNLPSEVGPVHAPRYPKPKEEGWWLKRARVKLEFTAASEAGRKEYMIYLMSDSYLGRDQEYEFTVDGRAAIKLSKDTSSNAKPTMEETWLFLLFSISLVAVLLATARRRRSSSIKARLPPGPSPLLFLAKFLLLRRSIFDLGPLLRDLHARHGPVISIRLFGTTLVFVADRRLAHRALVQGGSTFADRPPLPELGRLFTSDARDINSSPYGPYWRLVRRNLASEALRPARVALFAPARRRARDVLVRGLRDRGGDGSRPVELRPLLRRAMFELLLYMSLGARLAPEALEEVERLELWMLRAFTSFPVFSFFPAITKRLFRNRWAAHVAVRRRVGEIYVPLINARRAGAGDGDGDDPPCYTDSLLQLRVAEEGDRPLTDDEIIALCSEFLNAGTDTTVTLVEWIMAELVNRPDIQAKVHDEVRRRPELTEADLQAMPYLKAVVLEGLRLHPPAQFLLPHGVQSDAEVGGYVVPRGAELNVWVAELGRDEAVWTAAREFMPERFMDGGEVEVDVTGSREITMMPFGVGRRMCPGYTVGTLHAEYLVGSLVRELEWLPETEGEAADMAEELDFTTVMKHPLRARMRRFVNLVVDNAGGGGATAYKLYRVAASALFSSPPRRQAANVLDPDDVEDAAGGLPPPAITFHPSSLSVGPGNVDFLRLSGDDSLLALDVDGRGLLYSAASAAVRYMPDPCKPKMEPISFTTAGDSCLYVIERVPFSGNPGCFEALTYGLLPDDDDSLSSRMGWYWRSLPPPPFAKVGYDGDIRRHRHRREYDITASAVVNETELWVTAHGAGTFSFDAYVEEHGGWFGLSSTPVKGLHLCSCRLCSYDVPVVRRWLDGLDRLPAAAPPKRSFLMEAYAVHLGSGRFCIARFMEEEEEEKDNISLHPFFRVAGEKSKNDRFLLLTGVDVVGSDGAAVVVHKSIRYKFQNGDFVRGYSRLF</sequence>
<dbReference type="InterPro" id="IPR051103">
    <property type="entry name" value="Plant_metabolite_P450s"/>
</dbReference>